<dbReference type="CDD" id="cd00143">
    <property type="entry name" value="PP2Cc"/>
    <property type="match status" value="1"/>
</dbReference>
<gene>
    <name evidence="13" type="ORF">OSTQU699_LOCUS10667</name>
</gene>
<dbReference type="SUPFAM" id="SSF81606">
    <property type="entry name" value="PP2C-like"/>
    <property type="match status" value="1"/>
</dbReference>
<evidence type="ECO:0000256" key="11">
    <source>
        <dbReference type="SAM" id="SignalP"/>
    </source>
</evidence>
<evidence type="ECO:0000256" key="8">
    <source>
        <dbReference type="ARBA" id="ARBA00023211"/>
    </source>
</evidence>
<evidence type="ECO:0000256" key="1">
    <source>
        <dbReference type="ARBA" id="ARBA00001936"/>
    </source>
</evidence>
<dbReference type="InterPro" id="IPR001932">
    <property type="entry name" value="PPM-type_phosphatase-like_dom"/>
</dbReference>
<keyword evidence="7 9" id="KW-0904">Protein phosphatase</keyword>
<dbReference type="EC" id="3.1.3.16" evidence="3"/>
<comment type="similarity">
    <text evidence="9">Belongs to the PP2C family.</text>
</comment>
<keyword evidence="4" id="KW-0479">Metal-binding</keyword>
<keyword evidence="14" id="KW-1185">Reference proteome</keyword>
<dbReference type="Proteomes" id="UP000708148">
    <property type="component" value="Unassembled WGS sequence"/>
</dbReference>
<feature type="region of interest" description="Disordered" evidence="10">
    <location>
        <begin position="148"/>
        <end position="168"/>
    </location>
</feature>
<protein>
    <recommendedName>
        <fullName evidence="3">protein-serine/threonine phosphatase</fullName>
        <ecNumber evidence="3">3.1.3.16</ecNumber>
    </recommendedName>
</protein>
<dbReference type="InterPro" id="IPR015655">
    <property type="entry name" value="PP2C"/>
</dbReference>
<evidence type="ECO:0000256" key="6">
    <source>
        <dbReference type="ARBA" id="ARBA00022842"/>
    </source>
</evidence>
<dbReference type="Gene3D" id="3.60.40.10">
    <property type="entry name" value="PPM-type phosphatase domain"/>
    <property type="match status" value="1"/>
</dbReference>
<feature type="chain" id="PRO_5035811008" description="protein-serine/threonine phosphatase" evidence="11">
    <location>
        <begin position="24"/>
        <end position="472"/>
    </location>
</feature>
<evidence type="ECO:0000256" key="2">
    <source>
        <dbReference type="ARBA" id="ARBA00001946"/>
    </source>
</evidence>
<sequence>MADAARAMLMMLVATSGERCVAAEGGQDEGEDRGVSDTAADVGLSEDLWPTRPPGSDADDGVEFPTRGGCIVGGREIPFKRSGGLSREIMAGGGCGWLAAAPAMGSMSSQGWRPAMEDAGTVIEGLLEAPLLFRRGDRVVPPGVEGNLPSLWDDAASSPRSPLNGLPSESIESWQESLDGDADCASDDPRRVDARFHFAGVYDGHGGQAVSRQVAGNLHLHFRRAFDRALDASTPAVKAVDAVPVAQGSRFRWVAPVGACNADHPGLGLADVAGAAKLAFRLMDGQLMDEGVAESMGTTAVVSLVSESHVVVANCGDSRAVLSRGGSAYRLTRDHKPTLEDEQERILGCGGKLMNYNGLRVMGLLAMSRALGDHGLRDAGVVAEPEVTILGREREDEFLVLASDGLWDALTDQEACDLAGRCFQRAQEQEASPEVAVRVAARVLMRAALDRGSKDNITVTIVDLHGTGKQKT</sequence>
<comment type="cofactor">
    <cofactor evidence="2">
        <name>Mg(2+)</name>
        <dbReference type="ChEBI" id="CHEBI:18420"/>
    </cofactor>
</comment>
<dbReference type="SMART" id="SM00331">
    <property type="entry name" value="PP2C_SIG"/>
    <property type="match status" value="1"/>
</dbReference>
<comment type="caution">
    <text evidence="13">The sequence shown here is derived from an EMBL/GenBank/DDBJ whole genome shotgun (WGS) entry which is preliminary data.</text>
</comment>
<evidence type="ECO:0000256" key="5">
    <source>
        <dbReference type="ARBA" id="ARBA00022801"/>
    </source>
</evidence>
<evidence type="ECO:0000256" key="7">
    <source>
        <dbReference type="ARBA" id="ARBA00022912"/>
    </source>
</evidence>
<dbReference type="SMART" id="SM00332">
    <property type="entry name" value="PP2Cc"/>
    <property type="match status" value="1"/>
</dbReference>
<feature type="region of interest" description="Disordered" evidence="10">
    <location>
        <begin position="23"/>
        <end position="67"/>
    </location>
</feature>
<feature type="signal peptide" evidence="11">
    <location>
        <begin position="1"/>
        <end position="23"/>
    </location>
</feature>
<keyword evidence="6" id="KW-0460">Magnesium</keyword>
<evidence type="ECO:0000256" key="9">
    <source>
        <dbReference type="RuleBase" id="RU003465"/>
    </source>
</evidence>
<evidence type="ECO:0000313" key="14">
    <source>
        <dbReference type="Proteomes" id="UP000708148"/>
    </source>
</evidence>
<name>A0A8S1JCL1_9CHLO</name>
<organism evidence="13 14">
    <name type="scientific">Ostreobium quekettii</name>
    <dbReference type="NCBI Taxonomy" id="121088"/>
    <lineage>
        <taxon>Eukaryota</taxon>
        <taxon>Viridiplantae</taxon>
        <taxon>Chlorophyta</taxon>
        <taxon>core chlorophytes</taxon>
        <taxon>Ulvophyceae</taxon>
        <taxon>TCBD clade</taxon>
        <taxon>Bryopsidales</taxon>
        <taxon>Ostreobineae</taxon>
        <taxon>Ostreobiaceae</taxon>
        <taxon>Ostreobium</taxon>
    </lineage>
</organism>
<evidence type="ECO:0000256" key="3">
    <source>
        <dbReference type="ARBA" id="ARBA00013081"/>
    </source>
</evidence>
<evidence type="ECO:0000256" key="10">
    <source>
        <dbReference type="SAM" id="MobiDB-lite"/>
    </source>
</evidence>
<dbReference type="OrthoDB" id="10264738at2759"/>
<dbReference type="EMBL" id="CAJHUC010003081">
    <property type="protein sequence ID" value="CAD7705312.1"/>
    <property type="molecule type" value="Genomic_DNA"/>
</dbReference>
<comment type="cofactor">
    <cofactor evidence="1">
        <name>Mn(2+)</name>
        <dbReference type="ChEBI" id="CHEBI:29035"/>
    </cofactor>
</comment>
<evidence type="ECO:0000313" key="13">
    <source>
        <dbReference type="EMBL" id="CAD7705312.1"/>
    </source>
</evidence>
<dbReference type="AlphaFoldDB" id="A0A8S1JCL1"/>
<dbReference type="InterPro" id="IPR036457">
    <property type="entry name" value="PPM-type-like_dom_sf"/>
</dbReference>
<dbReference type="PROSITE" id="PS51746">
    <property type="entry name" value="PPM_2"/>
    <property type="match status" value="1"/>
</dbReference>
<proteinExistence type="inferred from homology"/>
<keyword evidence="11" id="KW-0732">Signal</keyword>
<dbReference type="GO" id="GO:0046872">
    <property type="term" value="F:metal ion binding"/>
    <property type="evidence" value="ECO:0007669"/>
    <property type="project" value="UniProtKB-KW"/>
</dbReference>
<reference evidence="13" key="1">
    <citation type="submission" date="2020-12" db="EMBL/GenBank/DDBJ databases">
        <authorList>
            <person name="Iha C."/>
        </authorList>
    </citation>
    <scope>NUCLEOTIDE SEQUENCE</scope>
</reference>
<dbReference type="PANTHER" id="PTHR47992">
    <property type="entry name" value="PROTEIN PHOSPHATASE"/>
    <property type="match status" value="1"/>
</dbReference>
<evidence type="ECO:0000259" key="12">
    <source>
        <dbReference type="PROSITE" id="PS51746"/>
    </source>
</evidence>
<evidence type="ECO:0000256" key="4">
    <source>
        <dbReference type="ARBA" id="ARBA00022723"/>
    </source>
</evidence>
<keyword evidence="8" id="KW-0464">Manganese</keyword>
<accession>A0A8S1JCL1</accession>
<keyword evidence="5 9" id="KW-0378">Hydrolase</keyword>
<dbReference type="PROSITE" id="PS01032">
    <property type="entry name" value="PPM_1"/>
    <property type="match status" value="1"/>
</dbReference>
<feature type="domain" description="PPM-type phosphatase" evidence="12">
    <location>
        <begin position="103"/>
        <end position="464"/>
    </location>
</feature>
<dbReference type="InterPro" id="IPR000222">
    <property type="entry name" value="PP2C_BS"/>
</dbReference>
<dbReference type="GO" id="GO:0004722">
    <property type="term" value="F:protein serine/threonine phosphatase activity"/>
    <property type="evidence" value="ECO:0007669"/>
    <property type="project" value="UniProtKB-EC"/>
</dbReference>
<dbReference type="Pfam" id="PF00481">
    <property type="entry name" value="PP2C"/>
    <property type="match status" value="1"/>
</dbReference>